<proteinExistence type="predicted"/>
<keyword evidence="1" id="KW-0805">Transcription regulation</keyword>
<dbReference type="InterPro" id="IPR046348">
    <property type="entry name" value="SIS_dom_sf"/>
</dbReference>
<feature type="domain" description="HTH rpiR-type" evidence="4">
    <location>
        <begin position="4"/>
        <end position="80"/>
    </location>
</feature>
<protein>
    <submittedName>
        <fullName evidence="5">Mlr5989 protein</fullName>
    </submittedName>
</protein>
<name>Q98AI2_RHILO</name>
<dbReference type="EMBL" id="BA000012">
    <property type="protein sequence ID" value="BAB52348.1"/>
    <property type="molecule type" value="Genomic_DNA"/>
</dbReference>
<gene>
    <name evidence="5" type="ordered locus">mlr5989</name>
</gene>
<dbReference type="GO" id="GO:0003677">
    <property type="term" value="F:DNA binding"/>
    <property type="evidence" value="ECO:0007669"/>
    <property type="project" value="UniProtKB-KW"/>
</dbReference>
<dbReference type="SUPFAM" id="SSF46689">
    <property type="entry name" value="Homeodomain-like"/>
    <property type="match status" value="1"/>
</dbReference>
<dbReference type="CDD" id="cd05013">
    <property type="entry name" value="SIS_RpiR"/>
    <property type="match status" value="1"/>
</dbReference>
<dbReference type="GO" id="GO:0003700">
    <property type="term" value="F:DNA-binding transcription factor activity"/>
    <property type="evidence" value="ECO:0007669"/>
    <property type="project" value="InterPro"/>
</dbReference>
<dbReference type="GO" id="GO:1901135">
    <property type="term" value="P:carbohydrate derivative metabolic process"/>
    <property type="evidence" value="ECO:0007669"/>
    <property type="project" value="InterPro"/>
</dbReference>
<dbReference type="Pfam" id="PF01418">
    <property type="entry name" value="HTH_6"/>
    <property type="match status" value="1"/>
</dbReference>
<dbReference type="InterPro" id="IPR000281">
    <property type="entry name" value="HTH_RpiR"/>
</dbReference>
<dbReference type="KEGG" id="mlo:mlr5989"/>
<evidence type="ECO:0000313" key="5">
    <source>
        <dbReference type="EMBL" id="BAB52348.1"/>
    </source>
</evidence>
<dbReference type="InterPro" id="IPR035472">
    <property type="entry name" value="RpiR-like_SIS"/>
</dbReference>
<dbReference type="Gene3D" id="1.10.10.10">
    <property type="entry name" value="Winged helix-like DNA-binding domain superfamily/Winged helix DNA-binding domain"/>
    <property type="match status" value="1"/>
</dbReference>
<dbReference type="InterPro" id="IPR001347">
    <property type="entry name" value="SIS_dom"/>
</dbReference>
<evidence type="ECO:0000256" key="2">
    <source>
        <dbReference type="ARBA" id="ARBA00023125"/>
    </source>
</evidence>
<dbReference type="InterPro" id="IPR036388">
    <property type="entry name" value="WH-like_DNA-bd_sf"/>
</dbReference>
<reference evidence="5 6" key="1">
    <citation type="journal article" date="2000" name="DNA Res.">
        <title>Complete genome structure of the nitrogen-fixing symbiotic bacterium Mesorhizobium loti.</title>
        <authorList>
            <person name="Kaneko T."/>
            <person name="Nakamura Y."/>
            <person name="Sato S."/>
            <person name="Asamizu E."/>
            <person name="Kato T."/>
            <person name="Sasamoto S."/>
            <person name="Watanabe A."/>
            <person name="Idesawa K."/>
            <person name="Ishikawa A."/>
            <person name="Kawashima K."/>
            <person name="Kimura T."/>
            <person name="Kishida Y."/>
            <person name="Kiyokawa C."/>
            <person name="Kohara M."/>
            <person name="Matsumoto M."/>
            <person name="Matsuno A."/>
            <person name="Mochizuki Y."/>
            <person name="Nakayama S."/>
            <person name="Nakazaki N."/>
            <person name="Shimpo S."/>
            <person name="Sugimoto M."/>
            <person name="Takeuchi C."/>
            <person name="Yamada M."/>
            <person name="Tabata S."/>
        </authorList>
    </citation>
    <scope>NUCLEOTIDE SEQUENCE [LARGE SCALE GENOMIC DNA]</scope>
    <source>
        <strain evidence="6">LMG 29417 / CECT 9101 / MAFF 303099</strain>
    </source>
</reference>
<dbReference type="GO" id="GO:0097367">
    <property type="term" value="F:carbohydrate derivative binding"/>
    <property type="evidence" value="ECO:0007669"/>
    <property type="project" value="InterPro"/>
</dbReference>
<evidence type="ECO:0000256" key="3">
    <source>
        <dbReference type="ARBA" id="ARBA00023163"/>
    </source>
</evidence>
<dbReference type="PANTHER" id="PTHR30514:SF18">
    <property type="entry name" value="RPIR-FAMILY TRANSCRIPTIONAL REGULATOR"/>
    <property type="match status" value="1"/>
</dbReference>
<sequence>MTVGEIQALILEMLPDMPRQLALAARHIADHPDQVLVHSMRDLASRASVSPATLLRLTQTLKFDGWAEFRAVYARQLLSAPDAYAERASRALDRSGLPALLHESFAAQRANLDHAAGVNSPEALARSAAILAEADRVFISAFMSCRGPGLTFAYLCRLLRDNVFLLGGEGSPLAADLALLRPEDAVLTINFQPYGREIDGVARAVGEGGAKLVCLSDSRATQVTRVAREVLIFPVEGPSFFPSLTAAHALVECLAIAVLTHLGDSATRRIRLIEDAYYASGTYSQTNNRRKAD</sequence>
<dbReference type="Proteomes" id="UP000000552">
    <property type="component" value="Chromosome"/>
</dbReference>
<dbReference type="HOGENOM" id="CLU_055769_1_3_5"/>
<dbReference type="PROSITE" id="PS51071">
    <property type="entry name" value="HTH_RPIR"/>
    <property type="match status" value="1"/>
</dbReference>
<evidence type="ECO:0000259" key="4">
    <source>
        <dbReference type="PROSITE" id="PS51071"/>
    </source>
</evidence>
<dbReference type="InterPro" id="IPR009057">
    <property type="entry name" value="Homeodomain-like_sf"/>
</dbReference>
<dbReference type="SUPFAM" id="SSF53697">
    <property type="entry name" value="SIS domain"/>
    <property type="match status" value="1"/>
</dbReference>
<keyword evidence="2" id="KW-0238">DNA-binding</keyword>
<dbReference type="eggNOG" id="COG1737">
    <property type="taxonomic scope" value="Bacteria"/>
</dbReference>
<dbReference type="InterPro" id="IPR047640">
    <property type="entry name" value="RpiR-like"/>
</dbReference>
<keyword evidence="3" id="KW-0804">Transcription</keyword>
<organism evidence="5 6">
    <name type="scientific">Mesorhizobium japonicum (strain LMG 29417 / CECT 9101 / MAFF 303099)</name>
    <name type="common">Mesorhizobium loti (strain MAFF 303099)</name>
    <dbReference type="NCBI Taxonomy" id="266835"/>
    <lineage>
        <taxon>Bacteria</taxon>
        <taxon>Pseudomonadati</taxon>
        <taxon>Pseudomonadota</taxon>
        <taxon>Alphaproteobacteria</taxon>
        <taxon>Hyphomicrobiales</taxon>
        <taxon>Phyllobacteriaceae</taxon>
        <taxon>Mesorhizobium</taxon>
    </lineage>
</organism>
<dbReference type="AlphaFoldDB" id="Q98AI2"/>
<evidence type="ECO:0000313" key="6">
    <source>
        <dbReference type="Proteomes" id="UP000000552"/>
    </source>
</evidence>
<dbReference type="PANTHER" id="PTHR30514">
    <property type="entry name" value="GLUCOKINASE"/>
    <property type="match status" value="1"/>
</dbReference>
<accession>Q98AI2</accession>
<dbReference type="Gene3D" id="3.40.50.10490">
    <property type="entry name" value="Glucose-6-phosphate isomerase like protein, domain 1"/>
    <property type="match status" value="1"/>
</dbReference>
<evidence type="ECO:0000256" key="1">
    <source>
        <dbReference type="ARBA" id="ARBA00023015"/>
    </source>
</evidence>
<dbReference type="Pfam" id="PF01380">
    <property type="entry name" value="SIS"/>
    <property type="match status" value="1"/>
</dbReference>